<reference evidence="1 2" key="1">
    <citation type="journal article" date="2018" name="MBio">
        <title>Comparative Genomics Reveals the Core Gene Toolbox for the Fungus-Insect Symbiosis.</title>
        <authorList>
            <person name="Wang Y."/>
            <person name="Stata M."/>
            <person name="Wang W."/>
            <person name="Stajich J.E."/>
            <person name="White M.M."/>
            <person name="Moncalvo J.M."/>
        </authorList>
    </citation>
    <scope>NUCLEOTIDE SEQUENCE [LARGE SCALE GENOMIC DNA]</scope>
    <source>
        <strain evidence="1 2">AUS-77-4</strain>
    </source>
</reference>
<evidence type="ECO:0000313" key="1">
    <source>
        <dbReference type="EMBL" id="PVU92559.1"/>
    </source>
</evidence>
<accession>A0A2T9YJR4</accession>
<keyword evidence="2" id="KW-1185">Reference proteome</keyword>
<protein>
    <submittedName>
        <fullName evidence="1">Uncharacterized protein</fullName>
    </submittedName>
</protein>
<evidence type="ECO:0000313" key="2">
    <source>
        <dbReference type="Proteomes" id="UP000245699"/>
    </source>
</evidence>
<organism evidence="1 2">
    <name type="scientific">Furculomyces boomerangus</name>
    <dbReference type="NCBI Taxonomy" id="61424"/>
    <lineage>
        <taxon>Eukaryota</taxon>
        <taxon>Fungi</taxon>
        <taxon>Fungi incertae sedis</taxon>
        <taxon>Zoopagomycota</taxon>
        <taxon>Kickxellomycotina</taxon>
        <taxon>Harpellomycetes</taxon>
        <taxon>Harpellales</taxon>
        <taxon>Harpellaceae</taxon>
        <taxon>Furculomyces</taxon>
    </lineage>
</organism>
<sequence>MESWIINGYHTYTKGGKMRRSPYSEKAGIIDTGMKVDEECGYTNNDYEERSDIFQELVQLLNSFVFYFGDGDIENECVEKSYDTVELEENGKSDEDNNEDK</sequence>
<name>A0A2T9YJR4_9FUNG</name>
<gene>
    <name evidence="1" type="ORF">BB559_003666</name>
</gene>
<dbReference type="AlphaFoldDB" id="A0A2T9YJR4"/>
<dbReference type="Proteomes" id="UP000245699">
    <property type="component" value="Unassembled WGS sequence"/>
</dbReference>
<comment type="caution">
    <text evidence="1">The sequence shown here is derived from an EMBL/GenBank/DDBJ whole genome shotgun (WGS) entry which is preliminary data.</text>
</comment>
<dbReference type="EMBL" id="MBFT01000358">
    <property type="protein sequence ID" value="PVU92559.1"/>
    <property type="molecule type" value="Genomic_DNA"/>
</dbReference>
<proteinExistence type="predicted"/>